<keyword evidence="2" id="KW-0004">4Fe-4S</keyword>
<dbReference type="PANTHER" id="PTHR30176">
    <property type="entry name" value="FERREDOXIN-TYPE PROTEIN NAPH"/>
    <property type="match status" value="1"/>
</dbReference>
<dbReference type="PANTHER" id="PTHR30176:SF3">
    <property type="entry name" value="FERREDOXIN-TYPE PROTEIN NAPH"/>
    <property type="match status" value="1"/>
</dbReference>
<evidence type="ECO:0000313" key="9">
    <source>
        <dbReference type="EMBL" id="GAA3950192.1"/>
    </source>
</evidence>
<dbReference type="EMBL" id="BAABBO010000001">
    <property type="protein sequence ID" value="GAA3950192.1"/>
    <property type="molecule type" value="Genomic_DNA"/>
</dbReference>
<evidence type="ECO:0000256" key="1">
    <source>
        <dbReference type="ARBA" id="ARBA00022448"/>
    </source>
</evidence>
<dbReference type="Pfam" id="PF12801">
    <property type="entry name" value="Fer4_5"/>
    <property type="match status" value="1"/>
</dbReference>
<organism evidence="9 10">
    <name type="scientific">Allohahella marinimesophila</name>
    <dbReference type="NCBI Taxonomy" id="1054972"/>
    <lineage>
        <taxon>Bacteria</taxon>
        <taxon>Pseudomonadati</taxon>
        <taxon>Pseudomonadota</taxon>
        <taxon>Gammaproteobacteria</taxon>
        <taxon>Oceanospirillales</taxon>
        <taxon>Hahellaceae</taxon>
        <taxon>Allohahella</taxon>
    </lineage>
</organism>
<dbReference type="RefSeq" id="WP_344803237.1">
    <property type="nucleotide sequence ID" value="NZ_BAABBO010000001.1"/>
</dbReference>
<gene>
    <name evidence="9" type="primary">ccoG</name>
    <name evidence="9" type="ORF">GCM10022278_06600</name>
</gene>
<keyword evidence="7" id="KW-1133">Transmembrane helix</keyword>
<dbReference type="NCBIfam" id="TIGR02745">
    <property type="entry name" value="ccoG_rdxA_fixG"/>
    <property type="match status" value="1"/>
</dbReference>
<dbReference type="Pfam" id="PF13746">
    <property type="entry name" value="Fer4_18"/>
    <property type="match status" value="1"/>
</dbReference>
<keyword evidence="3" id="KW-0479">Metal-binding</keyword>
<dbReference type="PROSITE" id="PS51379">
    <property type="entry name" value="4FE4S_FER_2"/>
    <property type="match status" value="1"/>
</dbReference>
<dbReference type="InterPro" id="IPR013783">
    <property type="entry name" value="Ig-like_fold"/>
</dbReference>
<protein>
    <submittedName>
        <fullName evidence="9">Cytochrome c oxidase accessory protein CcoG</fullName>
    </submittedName>
</protein>
<keyword evidence="1" id="KW-0813">Transport</keyword>
<evidence type="ECO:0000256" key="4">
    <source>
        <dbReference type="ARBA" id="ARBA00022982"/>
    </source>
</evidence>
<keyword evidence="10" id="KW-1185">Reference proteome</keyword>
<dbReference type="Pfam" id="PF11614">
    <property type="entry name" value="FixG_C"/>
    <property type="match status" value="1"/>
</dbReference>
<feature type="transmembrane region" description="Helical" evidence="7">
    <location>
        <begin position="54"/>
        <end position="71"/>
    </location>
</feature>
<keyword evidence="6" id="KW-0411">Iron-sulfur</keyword>
<evidence type="ECO:0000259" key="8">
    <source>
        <dbReference type="PROSITE" id="PS51379"/>
    </source>
</evidence>
<dbReference type="InterPro" id="IPR017900">
    <property type="entry name" value="4Fe4S_Fe_S_CS"/>
</dbReference>
<dbReference type="InterPro" id="IPR014116">
    <property type="entry name" value="Cyt_c_oxidase_cbb3_FixG"/>
</dbReference>
<reference evidence="10" key="1">
    <citation type="journal article" date="2019" name="Int. J. Syst. Evol. Microbiol.">
        <title>The Global Catalogue of Microorganisms (GCM) 10K type strain sequencing project: providing services to taxonomists for standard genome sequencing and annotation.</title>
        <authorList>
            <consortium name="The Broad Institute Genomics Platform"/>
            <consortium name="The Broad Institute Genome Sequencing Center for Infectious Disease"/>
            <person name="Wu L."/>
            <person name="Ma J."/>
        </authorList>
    </citation>
    <scope>NUCLEOTIDE SEQUENCE [LARGE SCALE GENOMIC DNA]</scope>
    <source>
        <strain evidence="10">JCM 17555</strain>
    </source>
</reference>
<keyword evidence="7" id="KW-0472">Membrane</keyword>
<dbReference type="InterPro" id="IPR051684">
    <property type="entry name" value="Electron_Trans/Redox"/>
</dbReference>
<dbReference type="Gene3D" id="3.30.70.20">
    <property type="match status" value="1"/>
</dbReference>
<evidence type="ECO:0000256" key="2">
    <source>
        <dbReference type="ARBA" id="ARBA00022485"/>
    </source>
</evidence>
<keyword evidence="7" id="KW-0812">Transmembrane</keyword>
<evidence type="ECO:0000256" key="6">
    <source>
        <dbReference type="ARBA" id="ARBA00023014"/>
    </source>
</evidence>
<dbReference type="SUPFAM" id="SSF54862">
    <property type="entry name" value="4Fe-4S ferredoxins"/>
    <property type="match status" value="1"/>
</dbReference>
<dbReference type="Proteomes" id="UP001501337">
    <property type="component" value="Unassembled WGS sequence"/>
</dbReference>
<evidence type="ECO:0000256" key="3">
    <source>
        <dbReference type="ARBA" id="ARBA00022723"/>
    </source>
</evidence>
<accession>A0ABP7NM66</accession>
<feature type="domain" description="4Fe-4S ferredoxin-type" evidence="8">
    <location>
        <begin position="271"/>
        <end position="299"/>
    </location>
</feature>
<feature type="transmembrane region" description="Helical" evidence="7">
    <location>
        <begin position="98"/>
        <end position="119"/>
    </location>
</feature>
<keyword evidence="5" id="KW-0408">Iron</keyword>
<proteinExistence type="predicted"/>
<feature type="transmembrane region" description="Helical" evidence="7">
    <location>
        <begin position="349"/>
        <end position="367"/>
    </location>
</feature>
<comment type="caution">
    <text evidence="9">The sequence shown here is derived from an EMBL/GenBank/DDBJ whole genome shotgun (WGS) entry which is preliminary data.</text>
</comment>
<keyword evidence="4" id="KW-0249">Electron transport</keyword>
<feature type="transmembrane region" description="Helical" evidence="7">
    <location>
        <begin position="209"/>
        <end position="227"/>
    </location>
</feature>
<dbReference type="PROSITE" id="PS00198">
    <property type="entry name" value="4FE4S_FER_1"/>
    <property type="match status" value="1"/>
</dbReference>
<evidence type="ECO:0000256" key="7">
    <source>
        <dbReference type="SAM" id="Phobius"/>
    </source>
</evidence>
<dbReference type="InterPro" id="IPR032879">
    <property type="entry name" value="FixG_C"/>
</dbReference>
<evidence type="ECO:0000313" key="10">
    <source>
        <dbReference type="Proteomes" id="UP001501337"/>
    </source>
</evidence>
<name>A0ABP7NM66_9GAMM</name>
<evidence type="ECO:0000256" key="5">
    <source>
        <dbReference type="ARBA" id="ARBA00023004"/>
    </source>
</evidence>
<dbReference type="InterPro" id="IPR017896">
    <property type="entry name" value="4Fe4S_Fe-S-bd"/>
</dbReference>
<dbReference type="Gene3D" id="2.60.40.10">
    <property type="entry name" value="Immunoglobulins"/>
    <property type="match status" value="1"/>
</dbReference>
<sequence>MSDRIPVTQIDPKAAGASLHADSRRDLETTDLYEKRKKIYVKKVLGFFQRIRTFTLYFFLGAYFLTCWVSIDGQQLVHFDLPERQFHIFGATFWPQDFTLLAAMLIIAAFGLFFVTTLFGRVWCGYTCPQTVWTFIFMWLEEKFQGSRNARMKLDQQAWSKEKVVKKGLTHASWLLVALATGMTFVGYFYPIRDLVPDFFTFSVVSGWAYFWIAFFTIATYLNAGWLREQVCIYMCPYARFQSVMFDQDTLTVAYDPERGEPRSGRKKSVDHKAVGLGDCIDCGMCVQVCPTGIDIRDGLQYECIGCAKCIDACDNIMDRMGYDPGLIRYATERELNGKPSRLLRARTIGYGVALTAMIAFFAYFILNRSDLVLDVLRDRGALYNTAPSGFIENSYLLQISNKTDVERTFQVEVTGALDFQISGKTTITVAPAAVASLPVAVEVDPETIQQSNYELEFTLVPDDMTSQAVHTQSTFLGPIAR</sequence>
<feature type="transmembrane region" description="Helical" evidence="7">
    <location>
        <begin position="169"/>
        <end position="189"/>
    </location>
</feature>